<keyword evidence="4" id="KW-0325">Glycoprotein</keyword>
<feature type="non-terminal residue" evidence="7">
    <location>
        <position position="114"/>
    </location>
</feature>
<evidence type="ECO:0000256" key="5">
    <source>
        <dbReference type="ARBA" id="ARBA00034321"/>
    </source>
</evidence>
<comment type="similarity">
    <text evidence="5">Belongs to the salp15 family.</text>
</comment>
<dbReference type="EMBL" id="DQ066038">
    <property type="protein sequence ID" value="AAY66675.1"/>
    <property type="molecule type" value="mRNA"/>
</dbReference>
<proteinExistence type="evidence at transcript level"/>
<sequence length="114" mass="12726">MQLALFLVVVAFTYVSCDEESEPTPDIFGEMEGLPGECKENLKKQIASECEGNQYHPTPVEFTGCQFKCGYENDYIFVKLTTRRTINLKDGTPCGQNKVCIKGNCVYACGMTFV</sequence>
<evidence type="ECO:0000256" key="3">
    <source>
        <dbReference type="ARBA" id="ARBA00022729"/>
    </source>
</evidence>
<evidence type="ECO:0000256" key="2">
    <source>
        <dbReference type="ARBA" id="ARBA00022525"/>
    </source>
</evidence>
<comment type="subcellular location">
    <subcellularLocation>
        <location evidence="1">Secreted</location>
    </subcellularLocation>
</comment>
<evidence type="ECO:0000256" key="6">
    <source>
        <dbReference type="SAM" id="SignalP"/>
    </source>
</evidence>
<dbReference type="Pfam" id="PF12115">
    <property type="entry name" value="Salp15"/>
    <property type="match status" value="1"/>
</dbReference>
<dbReference type="InterPro" id="IPR021971">
    <property type="entry name" value="Salp15"/>
</dbReference>
<evidence type="ECO:0000256" key="4">
    <source>
        <dbReference type="ARBA" id="ARBA00023180"/>
    </source>
</evidence>
<dbReference type="AlphaFoldDB" id="Q4PMT6"/>
<reference evidence="7" key="1">
    <citation type="submission" date="2005-05" db="EMBL/GenBank/DDBJ databases">
        <authorList>
            <person name="Tseng H.-P."/>
            <person name="Hseu T.-H."/>
            <person name="Buhler D.R."/>
            <person name="Wang W.-D."/>
            <person name="Tsai H.-L."/>
            <person name="Hu C.-H."/>
        </authorList>
    </citation>
    <scope>NUCLEOTIDE SEQUENCE</scope>
    <source>
        <strain evidence="7">ISJ-ISPL_P8_D5</strain>
        <tissue evidence="7">Salivary glands</tissue>
    </source>
</reference>
<feature type="signal peptide" evidence="6">
    <location>
        <begin position="1"/>
        <end position="17"/>
    </location>
</feature>
<organism evidence="7">
    <name type="scientific">Ixodes scapularis</name>
    <name type="common">Black-legged tick</name>
    <name type="synonym">Deer tick</name>
    <dbReference type="NCBI Taxonomy" id="6945"/>
    <lineage>
        <taxon>Eukaryota</taxon>
        <taxon>Metazoa</taxon>
        <taxon>Ecdysozoa</taxon>
        <taxon>Arthropoda</taxon>
        <taxon>Chelicerata</taxon>
        <taxon>Arachnida</taxon>
        <taxon>Acari</taxon>
        <taxon>Parasitiformes</taxon>
        <taxon>Ixodida</taxon>
        <taxon>Ixodoidea</taxon>
        <taxon>Ixodidae</taxon>
        <taxon>Ixodinae</taxon>
        <taxon>Ixodes</taxon>
    </lineage>
</organism>
<accession>Q4PMT6</accession>
<keyword evidence="3 6" id="KW-0732">Signal</keyword>
<dbReference type="VEuPathDB" id="VectorBase:ISCP_009878"/>
<evidence type="ECO:0000256" key="1">
    <source>
        <dbReference type="ARBA" id="ARBA00004613"/>
    </source>
</evidence>
<dbReference type="GO" id="GO:0005576">
    <property type="term" value="C:extracellular region"/>
    <property type="evidence" value="ECO:0007669"/>
    <property type="project" value="UniProtKB-SubCell"/>
</dbReference>
<keyword evidence="2" id="KW-0964">Secreted</keyword>
<protein>
    <submittedName>
        <fullName evidence="7">Putative salivary secreted protein</fullName>
    </submittedName>
</protein>
<reference evidence="7" key="2">
    <citation type="journal article" date="2006" name="Insect Biochem. Mol. Biol.">
        <title>An annotated catalog of salivary gland transcripts from Ixodes scapularis ticks.</title>
        <authorList>
            <person name="Ribeiro J.M."/>
            <person name="Alarcon-Chaidez F."/>
            <person name="Francischetti I.M."/>
            <person name="Mans B.J."/>
            <person name="Mather T.N."/>
            <person name="Valenzuela J.G."/>
            <person name="Wikel S.K."/>
        </authorList>
    </citation>
    <scope>NUCLEOTIDE SEQUENCE</scope>
    <source>
        <strain evidence="7">ISJ-ISPL_P8_D5</strain>
        <tissue evidence="7">Salivary glands</tissue>
    </source>
</reference>
<name>Q4PMT6_IXOSC</name>
<feature type="chain" id="PRO_5004241814" evidence="6">
    <location>
        <begin position="18"/>
        <end position="114"/>
    </location>
</feature>
<evidence type="ECO:0000313" key="7">
    <source>
        <dbReference type="EMBL" id="AAY66675.1"/>
    </source>
</evidence>